<organism evidence="2">
    <name type="scientific">marine sediment metagenome</name>
    <dbReference type="NCBI Taxonomy" id="412755"/>
    <lineage>
        <taxon>unclassified sequences</taxon>
        <taxon>metagenomes</taxon>
        <taxon>ecological metagenomes</taxon>
    </lineage>
</organism>
<dbReference type="AlphaFoldDB" id="X0Y0W4"/>
<protein>
    <submittedName>
        <fullName evidence="2">Uncharacterized protein</fullName>
    </submittedName>
</protein>
<accession>X0Y0W4</accession>
<dbReference type="EMBL" id="BARS01044940">
    <property type="protein sequence ID" value="GAG40987.1"/>
    <property type="molecule type" value="Genomic_DNA"/>
</dbReference>
<comment type="caution">
    <text evidence="2">The sequence shown here is derived from an EMBL/GenBank/DDBJ whole genome shotgun (WGS) entry which is preliminary data.</text>
</comment>
<evidence type="ECO:0000256" key="1">
    <source>
        <dbReference type="SAM" id="Coils"/>
    </source>
</evidence>
<evidence type="ECO:0000313" key="2">
    <source>
        <dbReference type="EMBL" id="GAG40987.1"/>
    </source>
</evidence>
<gene>
    <name evidence="2" type="ORF">S01H1_67823</name>
</gene>
<feature type="coiled-coil region" evidence="1">
    <location>
        <begin position="70"/>
        <end position="109"/>
    </location>
</feature>
<reference evidence="2" key="1">
    <citation type="journal article" date="2014" name="Front. Microbiol.">
        <title>High frequency of phylogenetically diverse reductive dehalogenase-homologous genes in deep subseafloor sedimentary metagenomes.</title>
        <authorList>
            <person name="Kawai M."/>
            <person name="Futagami T."/>
            <person name="Toyoda A."/>
            <person name="Takaki Y."/>
            <person name="Nishi S."/>
            <person name="Hori S."/>
            <person name="Arai W."/>
            <person name="Tsubouchi T."/>
            <person name="Morono Y."/>
            <person name="Uchiyama I."/>
            <person name="Ito T."/>
            <person name="Fujiyama A."/>
            <person name="Inagaki F."/>
            <person name="Takami H."/>
        </authorList>
    </citation>
    <scope>NUCLEOTIDE SEQUENCE</scope>
    <source>
        <strain evidence="2">Expedition CK06-06</strain>
    </source>
</reference>
<keyword evidence="1" id="KW-0175">Coiled coil</keyword>
<name>X0Y0W4_9ZZZZ</name>
<proteinExistence type="predicted"/>
<sequence length="186" mass="20615">MGNQSAAEITAQITAVTSKKDKAGREITSLQNERARLAIESVGKNKEEISKLEHQIFVLETYFKNAPAEIRLLEANLAKENQRLEQKAKDNLREQQTTVAEEIEQLSKRFIKLLTEANHTNVLLRDALSAYNGLKLKTGQEILGSYCDPSEQSLLMLLETSQARMDGIHINAVGGGIVPCGTPIRL</sequence>